<reference evidence="2" key="2">
    <citation type="submission" date="2011-02" db="EMBL/GenBank/DDBJ databases">
        <authorList>
            <person name="MacLean D."/>
        </authorList>
    </citation>
    <scope>NUCLEOTIDE SEQUENCE</scope>
</reference>
<dbReference type="EMBL" id="FR824204">
    <property type="protein sequence ID" value="CCA22576.1"/>
    <property type="molecule type" value="Genomic_DNA"/>
</dbReference>
<feature type="compositionally biased region" description="Polar residues" evidence="1">
    <location>
        <begin position="82"/>
        <end position="97"/>
    </location>
</feature>
<protein>
    <submittedName>
        <fullName evidence="2">AlNc14C159G7730 protein</fullName>
    </submittedName>
</protein>
<name>F0WMP2_9STRA</name>
<evidence type="ECO:0000313" key="2">
    <source>
        <dbReference type="EMBL" id="CCA22576.1"/>
    </source>
</evidence>
<reference evidence="2" key="1">
    <citation type="journal article" date="2011" name="PLoS Biol.">
        <title>Gene gain and loss during evolution of obligate parasitism in the white rust pathogen of Arabidopsis thaliana.</title>
        <authorList>
            <person name="Kemen E."/>
            <person name="Gardiner A."/>
            <person name="Schultz-Larsen T."/>
            <person name="Kemen A.C."/>
            <person name="Balmuth A.L."/>
            <person name="Robert-Seilaniantz A."/>
            <person name="Bailey K."/>
            <person name="Holub E."/>
            <person name="Studholme D.J."/>
            <person name="Maclean D."/>
            <person name="Jones J.D."/>
        </authorList>
    </citation>
    <scope>NUCLEOTIDE SEQUENCE</scope>
</reference>
<feature type="region of interest" description="Disordered" evidence="1">
    <location>
        <begin position="50"/>
        <end position="97"/>
    </location>
</feature>
<dbReference type="HOGENOM" id="CLU_2351024_0_0_1"/>
<gene>
    <name evidence="2" type="primary">AlNc14C159G7730</name>
    <name evidence="2" type="ORF">ALNC14_087190</name>
</gene>
<sequence>MRENDAIIERSIDSHGAHMREKDEFIERLINEHSAQRREKDALIERIISHQNAKEADEKDKEKGVGSFEKVRDLENAPRSVAGSSAFGNSRNAYSMC</sequence>
<organism evidence="2">
    <name type="scientific">Albugo laibachii Nc14</name>
    <dbReference type="NCBI Taxonomy" id="890382"/>
    <lineage>
        <taxon>Eukaryota</taxon>
        <taxon>Sar</taxon>
        <taxon>Stramenopiles</taxon>
        <taxon>Oomycota</taxon>
        <taxon>Peronosporomycetes</taxon>
        <taxon>Albuginales</taxon>
        <taxon>Albuginaceae</taxon>
        <taxon>Albugo</taxon>
    </lineage>
</organism>
<evidence type="ECO:0000256" key="1">
    <source>
        <dbReference type="SAM" id="MobiDB-lite"/>
    </source>
</evidence>
<accession>F0WMP2</accession>
<proteinExistence type="predicted"/>
<feature type="compositionally biased region" description="Basic and acidic residues" evidence="1">
    <location>
        <begin position="50"/>
        <end position="76"/>
    </location>
</feature>
<dbReference type="AlphaFoldDB" id="F0WMP2"/>